<dbReference type="RefSeq" id="WP_168659506.1">
    <property type="nucleotide sequence ID" value="NZ_CP051180.1"/>
</dbReference>
<gene>
    <name evidence="4" type="ORF">HER31_04670</name>
</gene>
<dbReference type="InterPro" id="IPR036390">
    <property type="entry name" value="WH_DNA-bd_sf"/>
</dbReference>
<dbReference type="InterPro" id="IPR005225">
    <property type="entry name" value="Small_GTP-bd"/>
</dbReference>
<reference evidence="4 5" key="1">
    <citation type="submission" date="2020-04" db="EMBL/GenBank/DDBJ databases">
        <title>Ferrimonas sp. S7 isolated from sea water.</title>
        <authorList>
            <person name="Bae S.S."/>
            <person name="Baek K."/>
        </authorList>
    </citation>
    <scope>NUCLEOTIDE SEQUENCE [LARGE SCALE GENOMIC DNA]</scope>
    <source>
        <strain evidence="4 5">S7</strain>
    </source>
</reference>
<sequence length="599" mass="65979">MTVAQAIVGVAGHVDHGKTALVEALSGQQVARQHERQLGMTQDLGFTYCHDGQGRSIGIIDVPGHERYIRNMVAGAWHLDLTLLVVAADEGWMPMTANHLDVVHAMGCRRYVVCISKSDLANAAQLALLEEDLLERVMDVTGEVPEVITTSAVTGHNIAALQQLLFEQTNDDSAAVSAASDALGYYVDRSFSVNGVGTVVTGTLGTGQLAVGNKVYLQPGNRLAKVRSLQAYRQSVNSVQSGCRVAIGLKGVHRRDVVRGCRLTNEPQADLGCYELILKLTDSKPLQTKRAFEVEVALGTWHGLAHFVYVRGERMARLTFKQPVSVQFGQRLALIRHGGSELVHSAQVAWHQPIVTHYRKPLYQLLAKQPLPLVAPQYPLLKLQLFGCIEAAEIPPQLAPSSILIEGNYAFMPQWLEQTSKLLLELLTPAGRALSSQELASRLRLDLGVVATVMQQLKSQQLVRLSRDLWVKGGGHSEDELVDSERSLLSQARQLGKQGLELAKLTSSSDKQGIRNLARLKYVVVLDKSIIYDAELYQQLIKSIVSDREVGSLVSMAEIKESAGLSRKYAIPLVNKMEVDGWVRRNQNDRVVLRSWQQH</sequence>
<dbReference type="Gene3D" id="2.40.30.10">
    <property type="entry name" value="Translation factors"/>
    <property type="match status" value="1"/>
</dbReference>
<dbReference type="SUPFAM" id="SSF52540">
    <property type="entry name" value="P-loop containing nucleoside triphosphate hydrolases"/>
    <property type="match status" value="1"/>
</dbReference>
<dbReference type="InterPro" id="IPR015191">
    <property type="entry name" value="SelB_WHD4"/>
</dbReference>
<proteinExistence type="predicted"/>
<dbReference type="PANTHER" id="PTHR43721:SF9">
    <property type="entry name" value="GTP-BINDING PROTEIN 1"/>
    <property type="match status" value="1"/>
</dbReference>
<dbReference type="GO" id="GO:0003924">
    <property type="term" value="F:GTPase activity"/>
    <property type="evidence" value="ECO:0007669"/>
    <property type="project" value="InterPro"/>
</dbReference>
<dbReference type="Pfam" id="PF09107">
    <property type="entry name" value="WHD_3rd_SelB"/>
    <property type="match status" value="1"/>
</dbReference>
<dbReference type="Gene3D" id="3.40.50.300">
    <property type="entry name" value="P-loop containing nucleotide triphosphate hydrolases"/>
    <property type="match status" value="1"/>
</dbReference>
<dbReference type="InterPro" id="IPR004161">
    <property type="entry name" value="EFTu-like_2"/>
</dbReference>
<evidence type="ECO:0000256" key="1">
    <source>
        <dbReference type="ARBA" id="ARBA00022741"/>
    </source>
</evidence>
<dbReference type="Proteomes" id="UP000501602">
    <property type="component" value="Chromosome"/>
</dbReference>
<dbReference type="InterPro" id="IPR027417">
    <property type="entry name" value="P-loop_NTPase"/>
</dbReference>
<accession>A0A6H1UDF6</accession>
<evidence type="ECO:0000313" key="4">
    <source>
        <dbReference type="EMBL" id="QIZ76246.1"/>
    </source>
</evidence>
<evidence type="ECO:0000256" key="2">
    <source>
        <dbReference type="ARBA" id="ARBA00023134"/>
    </source>
</evidence>
<dbReference type="GO" id="GO:0005737">
    <property type="term" value="C:cytoplasm"/>
    <property type="evidence" value="ECO:0007669"/>
    <property type="project" value="InterPro"/>
</dbReference>
<dbReference type="KEGG" id="fes:HER31_04670"/>
<keyword evidence="1" id="KW-0547">Nucleotide-binding</keyword>
<dbReference type="GO" id="GO:0003746">
    <property type="term" value="F:translation elongation factor activity"/>
    <property type="evidence" value="ECO:0007669"/>
    <property type="project" value="InterPro"/>
</dbReference>
<dbReference type="EMBL" id="CP051180">
    <property type="protein sequence ID" value="QIZ76246.1"/>
    <property type="molecule type" value="Genomic_DNA"/>
</dbReference>
<dbReference type="Gene3D" id="1.10.10.10">
    <property type="entry name" value="Winged helix-like DNA-binding domain superfamily/Winged helix DNA-binding domain"/>
    <property type="match status" value="1"/>
</dbReference>
<keyword evidence="2" id="KW-0342">GTP-binding</keyword>
<dbReference type="GO" id="GO:0005525">
    <property type="term" value="F:GTP binding"/>
    <property type="evidence" value="ECO:0007669"/>
    <property type="project" value="UniProtKB-KW"/>
</dbReference>
<dbReference type="GO" id="GO:0003723">
    <property type="term" value="F:RNA binding"/>
    <property type="evidence" value="ECO:0007669"/>
    <property type="project" value="InterPro"/>
</dbReference>
<dbReference type="InterPro" id="IPR036388">
    <property type="entry name" value="WH-like_DNA-bd_sf"/>
</dbReference>
<dbReference type="GO" id="GO:0001514">
    <property type="term" value="P:selenocysteine incorporation"/>
    <property type="evidence" value="ECO:0007669"/>
    <property type="project" value="InterPro"/>
</dbReference>
<evidence type="ECO:0000259" key="3">
    <source>
        <dbReference type="PROSITE" id="PS51722"/>
    </source>
</evidence>
<dbReference type="Pfam" id="PF03144">
    <property type="entry name" value="GTP_EFTU_D2"/>
    <property type="match status" value="1"/>
</dbReference>
<organism evidence="4 5">
    <name type="scientific">Ferrimonas lipolytica</name>
    <dbReference type="NCBI Taxonomy" id="2724191"/>
    <lineage>
        <taxon>Bacteria</taxon>
        <taxon>Pseudomonadati</taxon>
        <taxon>Pseudomonadota</taxon>
        <taxon>Gammaproteobacteria</taxon>
        <taxon>Alteromonadales</taxon>
        <taxon>Ferrimonadaceae</taxon>
        <taxon>Ferrimonas</taxon>
    </lineage>
</organism>
<feature type="domain" description="Tr-type G" evidence="3">
    <location>
        <begin position="3"/>
        <end position="173"/>
    </location>
</feature>
<protein>
    <submittedName>
        <fullName evidence="4">GTP-binding protein</fullName>
    </submittedName>
</protein>
<dbReference type="PROSITE" id="PS51722">
    <property type="entry name" value="G_TR_2"/>
    <property type="match status" value="1"/>
</dbReference>
<evidence type="ECO:0000313" key="5">
    <source>
        <dbReference type="Proteomes" id="UP000501602"/>
    </source>
</evidence>
<name>A0A6H1UDF6_9GAMM</name>
<dbReference type="PANTHER" id="PTHR43721">
    <property type="entry name" value="ELONGATION FACTOR TU-RELATED"/>
    <property type="match status" value="1"/>
</dbReference>
<dbReference type="Pfam" id="PF00009">
    <property type="entry name" value="GTP_EFTU"/>
    <property type="match status" value="1"/>
</dbReference>
<dbReference type="InterPro" id="IPR050055">
    <property type="entry name" value="EF-Tu_GTPase"/>
</dbReference>
<dbReference type="SUPFAM" id="SSF46785">
    <property type="entry name" value="Winged helix' DNA-binding domain"/>
    <property type="match status" value="1"/>
</dbReference>
<dbReference type="InterPro" id="IPR000795">
    <property type="entry name" value="T_Tr_GTP-bd_dom"/>
</dbReference>
<dbReference type="AlphaFoldDB" id="A0A6H1UDF6"/>
<dbReference type="NCBIfam" id="TIGR00231">
    <property type="entry name" value="small_GTP"/>
    <property type="match status" value="1"/>
</dbReference>
<keyword evidence="5" id="KW-1185">Reference proteome</keyword>
<dbReference type="SUPFAM" id="SSF50447">
    <property type="entry name" value="Translation proteins"/>
    <property type="match status" value="1"/>
</dbReference>
<dbReference type="InterPro" id="IPR009000">
    <property type="entry name" value="Transl_B-barrel_sf"/>
</dbReference>